<dbReference type="PANTHER" id="PTHR45228:SF5">
    <property type="entry name" value="CYCLIC DI-GMP PHOSPHODIESTERASE VC_1348-RELATED"/>
    <property type="match status" value="1"/>
</dbReference>
<dbReference type="PROSITE" id="PS50110">
    <property type="entry name" value="RESPONSE_REGULATORY"/>
    <property type="match status" value="1"/>
</dbReference>
<dbReference type="SUPFAM" id="SSF52172">
    <property type="entry name" value="CheY-like"/>
    <property type="match status" value="1"/>
</dbReference>
<dbReference type="SMART" id="SM00471">
    <property type="entry name" value="HDc"/>
    <property type="match status" value="1"/>
</dbReference>
<dbReference type="Gene3D" id="3.40.50.2300">
    <property type="match status" value="1"/>
</dbReference>
<dbReference type="RefSeq" id="WP_133559831.1">
    <property type="nucleotide sequence ID" value="NZ_SNZA01000001.1"/>
</dbReference>
<dbReference type="Gene3D" id="1.10.3210.10">
    <property type="entry name" value="Hypothetical protein af1432"/>
    <property type="match status" value="1"/>
</dbReference>
<dbReference type="PANTHER" id="PTHR45228">
    <property type="entry name" value="CYCLIC DI-GMP PHOSPHODIESTERASE TM_0186-RELATED"/>
    <property type="match status" value="1"/>
</dbReference>
<dbReference type="CDD" id="cd00077">
    <property type="entry name" value="HDc"/>
    <property type="match status" value="1"/>
</dbReference>
<dbReference type="SMART" id="SM00448">
    <property type="entry name" value="REC"/>
    <property type="match status" value="1"/>
</dbReference>
<dbReference type="Pfam" id="PF13487">
    <property type="entry name" value="HD_5"/>
    <property type="match status" value="1"/>
</dbReference>
<evidence type="ECO:0000313" key="5">
    <source>
        <dbReference type="Proteomes" id="UP000295729"/>
    </source>
</evidence>
<accession>A0A4R6X7Z6</accession>
<evidence type="ECO:0000313" key="4">
    <source>
        <dbReference type="EMBL" id="TDR15202.1"/>
    </source>
</evidence>
<feature type="domain" description="Response regulatory" evidence="2">
    <location>
        <begin position="8"/>
        <end position="124"/>
    </location>
</feature>
<comment type="caution">
    <text evidence="4">The sequence shown here is derived from an EMBL/GenBank/DDBJ whole genome shotgun (WGS) entry which is preliminary data.</text>
</comment>
<evidence type="ECO:0000259" key="3">
    <source>
        <dbReference type="PROSITE" id="PS51832"/>
    </source>
</evidence>
<evidence type="ECO:0000256" key="1">
    <source>
        <dbReference type="PROSITE-ProRule" id="PRU00169"/>
    </source>
</evidence>
<dbReference type="Pfam" id="PF00072">
    <property type="entry name" value="Response_reg"/>
    <property type="match status" value="1"/>
</dbReference>
<dbReference type="AlphaFoldDB" id="A0A4R6X7Z6"/>
<dbReference type="InterPro" id="IPR011006">
    <property type="entry name" value="CheY-like_superfamily"/>
</dbReference>
<feature type="modified residue" description="4-aspartylphosphate" evidence="1">
    <location>
        <position position="57"/>
    </location>
</feature>
<keyword evidence="5" id="KW-1185">Reference proteome</keyword>
<organism evidence="4 5">
    <name type="scientific">Marinomonas communis</name>
    <dbReference type="NCBI Taxonomy" id="28254"/>
    <lineage>
        <taxon>Bacteria</taxon>
        <taxon>Pseudomonadati</taxon>
        <taxon>Pseudomonadota</taxon>
        <taxon>Gammaproteobacteria</taxon>
        <taxon>Oceanospirillales</taxon>
        <taxon>Oceanospirillaceae</taxon>
        <taxon>Marinomonas</taxon>
    </lineage>
</organism>
<reference evidence="4 5" key="1">
    <citation type="submission" date="2019-03" db="EMBL/GenBank/DDBJ databases">
        <title>Genomic Encyclopedia of Type Strains, Phase IV (KMG-IV): sequencing the most valuable type-strain genomes for metagenomic binning, comparative biology and taxonomic classification.</title>
        <authorList>
            <person name="Goeker M."/>
        </authorList>
    </citation>
    <scope>NUCLEOTIDE SEQUENCE [LARGE SCALE GENOMIC DNA]</scope>
    <source>
        <strain evidence="4 5">DSM 5604</strain>
    </source>
</reference>
<dbReference type="OrthoDB" id="9816273at2"/>
<feature type="domain" description="HD-GYP" evidence="3">
    <location>
        <begin position="151"/>
        <end position="363"/>
    </location>
</feature>
<dbReference type="GO" id="GO:0000160">
    <property type="term" value="P:phosphorelay signal transduction system"/>
    <property type="evidence" value="ECO:0007669"/>
    <property type="project" value="InterPro"/>
</dbReference>
<dbReference type="InterPro" id="IPR001789">
    <property type="entry name" value="Sig_transdc_resp-reg_receiver"/>
</dbReference>
<gene>
    <name evidence="4" type="ORF">C8D85_0556</name>
</gene>
<evidence type="ECO:0000259" key="2">
    <source>
        <dbReference type="PROSITE" id="PS50110"/>
    </source>
</evidence>
<dbReference type="GO" id="GO:0008081">
    <property type="term" value="F:phosphoric diester hydrolase activity"/>
    <property type="evidence" value="ECO:0007669"/>
    <property type="project" value="UniProtKB-ARBA"/>
</dbReference>
<dbReference type="EMBL" id="SNZA01000001">
    <property type="protein sequence ID" value="TDR15202.1"/>
    <property type="molecule type" value="Genomic_DNA"/>
</dbReference>
<dbReference type="Proteomes" id="UP000295729">
    <property type="component" value="Unassembled WGS sequence"/>
</dbReference>
<sequence length="363" mass="41070">MTELVQKTVLVVDDEPVNISVLSSTLRDHYRVIVAKSGMQALERIEQVTTPDIILLDIIMPEMDGYEVCQILKQRVDTRHIPIIFISAMSDHHDEEKGLSLGATDFIAKPFSPLIVLKRIKNILNLEEAQRSLKDQNKRLEETVYARTKELYLTQNVTIHALASLAETRDSETGNHIRRTQHYVQTLAVDLKAHGYHLDELTDENIDLLFRSAPLHDIGKVGIPDRILLKPGKLDHDEFEIMKTHAALGAQALATANEEVGDNDTSFLRFAREISQSHHEKWDGTGYPIGLIGEDIPLSGRIMALADVYDALISERVYKPAFPHEKAKDIILEGRGKHFDPKVVDAFLRTESIFIDIANQYRD</sequence>
<dbReference type="InterPro" id="IPR052020">
    <property type="entry name" value="Cyclic_di-GMP/3'3'-cGAMP_PDE"/>
</dbReference>
<protein>
    <submittedName>
        <fullName evidence="4">Putative two-component system response regulator</fullName>
    </submittedName>
</protein>
<dbReference type="InterPro" id="IPR003607">
    <property type="entry name" value="HD/PDEase_dom"/>
</dbReference>
<name>A0A4R6X7Z6_9GAMM</name>
<proteinExistence type="predicted"/>
<keyword evidence="1" id="KW-0597">Phosphoprotein</keyword>
<dbReference type="SUPFAM" id="SSF109604">
    <property type="entry name" value="HD-domain/PDEase-like"/>
    <property type="match status" value="1"/>
</dbReference>
<dbReference type="PROSITE" id="PS51832">
    <property type="entry name" value="HD_GYP"/>
    <property type="match status" value="1"/>
</dbReference>
<dbReference type="InterPro" id="IPR037522">
    <property type="entry name" value="HD_GYP_dom"/>
</dbReference>